<dbReference type="EMBL" id="JBHRYJ010000003">
    <property type="protein sequence ID" value="MFC3676747.1"/>
    <property type="molecule type" value="Genomic_DNA"/>
</dbReference>
<organism evidence="1 2">
    <name type="scientific">Ferrovibrio xuzhouensis</name>
    <dbReference type="NCBI Taxonomy" id="1576914"/>
    <lineage>
        <taxon>Bacteria</taxon>
        <taxon>Pseudomonadati</taxon>
        <taxon>Pseudomonadota</taxon>
        <taxon>Alphaproteobacteria</taxon>
        <taxon>Rhodospirillales</taxon>
        <taxon>Rhodospirillaceae</taxon>
        <taxon>Ferrovibrio</taxon>
    </lineage>
</organism>
<gene>
    <name evidence="1" type="ORF">ACFOOQ_14415</name>
</gene>
<accession>A0ABV7VIL5</accession>
<evidence type="ECO:0008006" key="3">
    <source>
        <dbReference type="Google" id="ProtNLM"/>
    </source>
</evidence>
<dbReference type="RefSeq" id="WP_379727874.1">
    <property type="nucleotide sequence ID" value="NZ_JBHRYJ010000003.1"/>
</dbReference>
<dbReference type="PROSITE" id="PS51257">
    <property type="entry name" value="PROKAR_LIPOPROTEIN"/>
    <property type="match status" value="1"/>
</dbReference>
<protein>
    <recommendedName>
        <fullName evidence="3">Lipoprotein</fullName>
    </recommendedName>
</protein>
<sequence>MRAVLIVALFTLAACTYTPSEIRDFPSKLTGHTALAPQQAANCTASQIADKSSSFFATPRPSVLQGKAPGAVAVILYSGNFLTGVIDFVPAGGGSDLEIKLAPGNMSPLQRWAAEAVQSCDPAVVLVNPYPAT</sequence>
<comment type="caution">
    <text evidence="1">The sequence shown here is derived from an EMBL/GenBank/DDBJ whole genome shotgun (WGS) entry which is preliminary data.</text>
</comment>
<reference evidence="2" key="1">
    <citation type="journal article" date="2019" name="Int. J. Syst. Evol. Microbiol.">
        <title>The Global Catalogue of Microorganisms (GCM) 10K type strain sequencing project: providing services to taxonomists for standard genome sequencing and annotation.</title>
        <authorList>
            <consortium name="The Broad Institute Genomics Platform"/>
            <consortium name="The Broad Institute Genome Sequencing Center for Infectious Disease"/>
            <person name="Wu L."/>
            <person name="Ma J."/>
        </authorList>
    </citation>
    <scope>NUCLEOTIDE SEQUENCE [LARGE SCALE GENOMIC DNA]</scope>
    <source>
        <strain evidence="2">KCTC 42182</strain>
    </source>
</reference>
<evidence type="ECO:0000313" key="1">
    <source>
        <dbReference type="EMBL" id="MFC3676747.1"/>
    </source>
</evidence>
<dbReference type="Proteomes" id="UP001595711">
    <property type="component" value="Unassembled WGS sequence"/>
</dbReference>
<name>A0ABV7VIL5_9PROT</name>
<proteinExistence type="predicted"/>
<keyword evidence="2" id="KW-1185">Reference proteome</keyword>
<evidence type="ECO:0000313" key="2">
    <source>
        <dbReference type="Proteomes" id="UP001595711"/>
    </source>
</evidence>